<sequence length="148" mass="16823">MKLRRQIEAADRIIQDMKNTVTPGLSKRLNKIFKGSMIQAELNAHREAELAAHYRANRRRVVKSTRRQVQVGGVLTIKNANRKIAHRKAEESRKEQNKALRAVGIKPTKSTTHQPQRDDSNVSQPVVDSAASTEYIDDLYIIDRRGVV</sequence>
<comment type="caution">
    <text evidence="2">The sequence shown here is derived from an EMBL/GenBank/DDBJ whole genome shotgun (WGS) entry which is preliminary data.</text>
</comment>
<organism evidence="2 3">
    <name type="scientific">Blastomyces percursus</name>
    <dbReference type="NCBI Taxonomy" id="1658174"/>
    <lineage>
        <taxon>Eukaryota</taxon>
        <taxon>Fungi</taxon>
        <taxon>Dikarya</taxon>
        <taxon>Ascomycota</taxon>
        <taxon>Pezizomycotina</taxon>
        <taxon>Eurotiomycetes</taxon>
        <taxon>Eurotiomycetidae</taxon>
        <taxon>Onygenales</taxon>
        <taxon>Ajellomycetaceae</taxon>
        <taxon>Blastomyces</taxon>
    </lineage>
</organism>
<gene>
    <name evidence="2" type="ORF">ACJ73_09106</name>
</gene>
<evidence type="ECO:0000313" key="2">
    <source>
        <dbReference type="EMBL" id="OJD14202.1"/>
    </source>
</evidence>
<dbReference type="AlphaFoldDB" id="A0A1J9PDW1"/>
<evidence type="ECO:0000313" key="3">
    <source>
        <dbReference type="Proteomes" id="UP000242791"/>
    </source>
</evidence>
<reference evidence="2 3" key="1">
    <citation type="submission" date="2015-08" db="EMBL/GenBank/DDBJ databases">
        <title>Emmonsia species relationships and genome sequence.</title>
        <authorList>
            <person name="Cuomo C.A."/>
            <person name="Schwartz I.S."/>
            <person name="Kenyon C."/>
            <person name="De Hoog G.S."/>
            <person name="Govender N.P."/>
            <person name="Botha A."/>
            <person name="Moreno L."/>
            <person name="De Vries M."/>
            <person name="Munoz J.F."/>
            <person name="Stielow J.B."/>
        </authorList>
    </citation>
    <scope>NUCLEOTIDE SEQUENCE [LARGE SCALE GENOMIC DNA]</scope>
    <source>
        <strain evidence="2 3">EI222</strain>
    </source>
</reference>
<evidence type="ECO:0000256" key="1">
    <source>
        <dbReference type="SAM" id="MobiDB-lite"/>
    </source>
</evidence>
<keyword evidence="3" id="KW-1185">Reference proteome</keyword>
<name>A0A1J9PDW1_9EURO</name>
<feature type="region of interest" description="Disordered" evidence="1">
    <location>
        <begin position="82"/>
        <end position="127"/>
    </location>
</feature>
<dbReference type="OrthoDB" id="4190098at2759"/>
<proteinExistence type="predicted"/>
<dbReference type="VEuPathDB" id="FungiDB:ACJ73_09106"/>
<dbReference type="Proteomes" id="UP000242791">
    <property type="component" value="Unassembled WGS sequence"/>
</dbReference>
<protein>
    <submittedName>
        <fullName evidence="2">Uncharacterized protein</fullName>
    </submittedName>
</protein>
<dbReference type="EMBL" id="LGTZ01002408">
    <property type="protein sequence ID" value="OJD14202.1"/>
    <property type="molecule type" value="Genomic_DNA"/>
</dbReference>
<feature type="compositionally biased region" description="Basic and acidic residues" evidence="1">
    <location>
        <begin position="87"/>
        <end position="98"/>
    </location>
</feature>
<accession>A0A1J9PDW1</accession>